<dbReference type="GO" id="GO:0032259">
    <property type="term" value="P:methylation"/>
    <property type="evidence" value="ECO:0007669"/>
    <property type="project" value="UniProtKB-KW"/>
</dbReference>
<accession>A0A5S5AL58</accession>
<feature type="transmembrane region" description="Helical" evidence="2">
    <location>
        <begin position="34"/>
        <end position="52"/>
    </location>
</feature>
<feature type="domain" description="Prepilin type IV endopeptidase peptidase" evidence="3">
    <location>
        <begin position="66"/>
        <end position="165"/>
    </location>
</feature>
<evidence type="ECO:0000256" key="2">
    <source>
        <dbReference type="SAM" id="Phobius"/>
    </source>
</evidence>
<dbReference type="GO" id="GO:0006465">
    <property type="term" value="P:signal peptide processing"/>
    <property type="evidence" value="ECO:0007669"/>
    <property type="project" value="TreeGrafter"/>
</dbReference>
<dbReference type="OrthoDB" id="9789291at2"/>
<feature type="transmembrane region" description="Helical" evidence="2">
    <location>
        <begin position="82"/>
        <end position="101"/>
    </location>
</feature>
<name>A0A5S5AL58_9FIRM</name>
<keyword evidence="2" id="KW-1133">Transmembrane helix</keyword>
<keyword evidence="2" id="KW-0812">Transmembrane</keyword>
<dbReference type="PANTHER" id="PTHR30487">
    <property type="entry name" value="TYPE 4 PREPILIN-LIKE PROTEINS LEADER PEPTIDE-PROCESSING ENZYME"/>
    <property type="match status" value="1"/>
</dbReference>
<dbReference type="Pfam" id="PF01478">
    <property type="entry name" value="Peptidase_A24"/>
    <property type="match status" value="1"/>
</dbReference>
<evidence type="ECO:0000259" key="3">
    <source>
        <dbReference type="Pfam" id="PF01478"/>
    </source>
</evidence>
<feature type="transmembrane region" description="Helical" evidence="2">
    <location>
        <begin position="182"/>
        <end position="205"/>
    </location>
</feature>
<dbReference type="InterPro" id="IPR050882">
    <property type="entry name" value="Prepilin_peptidase/N-MTase"/>
</dbReference>
<comment type="caution">
    <text evidence="4">The sequence shown here is derived from an EMBL/GenBank/DDBJ whole genome shotgun (WGS) entry which is preliminary data.</text>
</comment>
<gene>
    <name evidence="4" type="ORF">LZ11_01825</name>
</gene>
<protein>
    <submittedName>
        <fullName evidence="4">Leader peptidase (Prepilin peptidase)/N-methyltransferase</fullName>
    </submittedName>
</protein>
<reference evidence="4 5" key="1">
    <citation type="submission" date="2019-07" db="EMBL/GenBank/DDBJ databases">
        <title>Genomic Encyclopedia of Type Strains, Phase I: the one thousand microbial genomes (KMG-I) project.</title>
        <authorList>
            <person name="Kyrpides N."/>
        </authorList>
    </citation>
    <scope>NUCLEOTIDE SEQUENCE [LARGE SCALE GENOMIC DNA]</scope>
    <source>
        <strain evidence="4 5">DSM 16647</strain>
    </source>
</reference>
<sequence>MPAILSGAAAGILLNAFINILTPVERKREFTFLYRYPAVILVTTASFAVCNFKYGYSHNFYAYSAMACFAAAASFIDLQHGIIPDALNFVGFIAGIGFGILKRNPSDSILGAVLGLLVMATIYFISRGGMGAGDVKFTAVLGLFLGFPLIIPALIFSFITGALIGAGLVIGGRKSMKDTMPFGPFLGAGTLISAVWGNDLIYFYLSLFI</sequence>
<evidence type="ECO:0000313" key="4">
    <source>
        <dbReference type="EMBL" id="TYP51615.1"/>
    </source>
</evidence>
<dbReference type="GO" id="GO:0008168">
    <property type="term" value="F:methyltransferase activity"/>
    <property type="evidence" value="ECO:0007669"/>
    <property type="project" value="UniProtKB-KW"/>
</dbReference>
<feature type="transmembrane region" description="Helical" evidence="2">
    <location>
        <begin position="137"/>
        <end position="170"/>
    </location>
</feature>
<feature type="transmembrane region" description="Helical" evidence="2">
    <location>
        <begin position="108"/>
        <end position="125"/>
    </location>
</feature>
<keyword evidence="4" id="KW-0808">Transferase</keyword>
<dbReference type="GO" id="GO:0005886">
    <property type="term" value="C:plasma membrane"/>
    <property type="evidence" value="ECO:0007669"/>
    <property type="project" value="TreeGrafter"/>
</dbReference>
<proteinExistence type="inferred from homology"/>
<keyword evidence="2" id="KW-0472">Membrane</keyword>
<dbReference type="RefSeq" id="WP_148867540.1">
    <property type="nucleotide sequence ID" value="NZ_VNHO01000021.1"/>
</dbReference>
<dbReference type="AlphaFoldDB" id="A0A5S5AL58"/>
<dbReference type="Proteomes" id="UP000322294">
    <property type="component" value="Unassembled WGS sequence"/>
</dbReference>
<keyword evidence="4" id="KW-0489">Methyltransferase</keyword>
<comment type="similarity">
    <text evidence="1">Belongs to the peptidase A24 family.</text>
</comment>
<evidence type="ECO:0000313" key="5">
    <source>
        <dbReference type="Proteomes" id="UP000322294"/>
    </source>
</evidence>
<dbReference type="PANTHER" id="PTHR30487:SF0">
    <property type="entry name" value="PREPILIN LEADER PEPTIDASE_N-METHYLTRANSFERASE-RELATED"/>
    <property type="match status" value="1"/>
</dbReference>
<dbReference type="InterPro" id="IPR000045">
    <property type="entry name" value="Prepilin_IV_endopep_pep"/>
</dbReference>
<evidence type="ECO:0000256" key="1">
    <source>
        <dbReference type="ARBA" id="ARBA00005801"/>
    </source>
</evidence>
<dbReference type="EMBL" id="VNHO01000021">
    <property type="protein sequence ID" value="TYP51615.1"/>
    <property type="molecule type" value="Genomic_DNA"/>
</dbReference>
<dbReference type="Gene3D" id="1.20.120.1220">
    <property type="match status" value="1"/>
</dbReference>
<keyword evidence="5" id="KW-1185">Reference proteome</keyword>
<dbReference type="GO" id="GO:0004190">
    <property type="term" value="F:aspartic-type endopeptidase activity"/>
    <property type="evidence" value="ECO:0007669"/>
    <property type="project" value="InterPro"/>
</dbReference>
<organism evidence="4 5">
    <name type="scientific">Thermosediminibacter litoriperuensis</name>
    <dbReference type="NCBI Taxonomy" id="291989"/>
    <lineage>
        <taxon>Bacteria</taxon>
        <taxon>Bacillati</taxon>
        <taxon>Bacillota</taxon>
        <taxon>Clostridia</taxon>
        <taxon>Thermosediminibacterales</taxon>
        <taxon>Thermosediminibacteraceae</taxon>
        <taxon>Thermosediminibacter</taxon>
    </lineage>
</organism>